<keyword evidence="2" id="KW-0255">Endonuclease</keyword>
<accession>A0A1M6G7F5</accession>
<protein>
    <submittedName>
        <fullName evidence="2">HNH endonuclease</fullName>
    </submittedName>
</protein>
<sequence>MIYTIDNNYQILIDKEDLEKIKKYRWRVDQATGYIYSDFLSKKIYLHRYIMDVHQDTSGKVIDHRNRNKRDNRRANLRICTHAQNLRNLSILSNSSTGFRNIYRKGKKFCLMSNYNGHVTYFGTYSTVLEALQAKIQLWRDLWGLDIQTDVLQATMEKFDIEKDIQEYIIEGLGEVA</sequence>
<dbReference type="SUPFAM" id="SSF54060">
    <property type="entry name" value="His-Me finger endonucleases"/>
    <property type="match status" value="1"/>
</dbReference>
<dbReference type="Proteomes" id="UP000191240">
    <property type="component" value="Unassembled WGS sequence"/>
</dbReference>
<dbReference type="AlphaFoldDB" id="A0A1M6G7F5"/>
<gene>
    <name evidence="2" type="ORF">SAMN02745671_02547</name>
</gene>
<dbReference type="Gene3D" id="3.90.75.20">
    <property type="match status" value="1"/>
</dbReference>
<feature type="domain" description="HNH nuclease" evidence="1">
    <location>
        <begin position="58"/>
        <end position="87"/>
    </location>
</feature>
<dbReference type="EMBL" id="FQYW01000027">
    <property type="protein sequence ID" value="SHJ05747.1"/>
    <property type="molecule type" value="Genomic_DNA"/>
</dbReference>
<organism evidence="2 3">
    <name type="scientific">Anaerovibrio lipolyticus DSM 3074</name>
    <dbReference type="NCBI Taxonomy" id="1120997"/>
    <lineage>
        <taxon>Bacteria</taxon>
        <taxon>Bacillati</taxon>
        <taxon>Bacillota</taxon>
        <taxon>Negativicutes</taxon>
        <taxon>Selenomonadales</taxon>
        <taxon>Selenomonadaceae</taxon>
        <taxon>Anaerovibrio</taxon>
    </lineage>
</organism>
<keyword evidence="2" id="KW-0378">Hydrolase</keyword>
<dbReference type="GO" id="GO:0004519">
    <property type="term" value="F:endonuclease activity"/>
    <property type="evidence" value="ECO:0007669"/>
    <property type="project" value="UniProtKB-KW"/>
</dbReference>
<dbReference type="OrthoDB" id="8974199at2"/>
<evidence type="ECO:0000313" key="3">
    <source>
        <dbReference type="Proteomes" id="UP000191240"/>
    </source>
</evidence>
<proteinExistence type="predicted"/>
<evidence type="ECO:0000313" key="2">
    <source>
        <dbReference type="EMBL" id="SHJ05747.1"/>
    </source>
</evidence>
<evidence type="ECO:0000259" key="1">
    <source>
        <dbReference type="Pfam" id="PF13392"/>
    </source>
</evidence>
<dbReference type="RefSeq" id="WP_080326276.1">
    <property type="nucleotide sequence ID" value="NZ_FQYW01000027.1"/>
</dbReference>
<dbReference type="InterPro" id="IPR003615">
    <property type="entry name" value="HNH_nuc"/>
</dbReference>
<reference evidence="2 3" key="1">
    <citation type="submission" date="2016-11" db="EMBL/GenBank/DDBJ databases">
        <authorList>
            <person name="Jaros S."/>
            <person name="Januszkiewicz K."/>
            <person name="Wedrychowicz H."/>
        </authorList>
    </citation>
    <scope>NUCLEOTIDE SEQUENCE [LARGE SCALE GENOMIC DNA]</scope>
    <source>
        <strain evidence="2 3">DSM 3074</strain>
    </source>
</reference>
<dbReference type="InterPro" id="IPR044925">
    <property type="entry name" value="His-Me_finger_sf"/>
</dbReference>
<keyword evidence="2" id="KW-0540">Nuclease</keyword>
<dbReference type="Pfam" id="PF13392">
    <property type="entry name" value="HNH_3"/>
    <property type="match status" value="1"/>
</dbReference>
<name>A0A1M6G7F5_9FIRM</name>